<keyword evidence="3" id="KW-0238">DNA-binding</keyword>
<dbReference type="InterPro" id="IPR036864">
    <property type="entry name" value="Zn2-C6_fun-type_DNA-bd_sf"/>
</dbReference>
<feature type="compositionally biased region" description="Polar residues" evidence="6">
    <location>
        <begin position="84"/>
        <end position="98"/>
    </location>
</feature>
<protein>
    <recommendedName>
        <fullName evidence="9">Transcription factor domain-containing protein</fullName>
    </recommendedName>
</protein>
<dbReference type="Gene3D" id="4.10.240.10">
    <property type="entry name" value="Zn(2)-C6 fungal-type DNA-binding domain"/>
    <property type="match status" value="1"/>
</dbReference>
<evidence type="ECO:0000313" key="8">
    <source>
        <dbReference type="Proteomes" id="UP000800039"/>
    </source>
</evidence>
<evidence type="ECO:0008006" key="9">
    <source>
        <dbReference type="Google" id="ProtNLM"/>
    </source>
</evidence>
<evidence type="ECO:0000256" key="6">
    <source>
        <dbReference type="SAM" id="MobiDB-lite"/>
    </source>
</evidence>
<dbReference type="InterPro" id="IPR050987">
    <property type="entry name" value="AtrR-like"/>
</dbReference>
<evidence type="ECO:0000256" key="1">
    <source>
        <dbReference type="ARBA" id="ARBA00004123"/>
    </source>
</evidence>
<keyword evidence="5" id="KW-0539">Nucleus</keyword>
<dbReference type="GO" id="GO:0005634">
    <property type="term" value="C:nucleus"/>
    <property type="evidence" value="ECO:0007669"/>
    <property type="project" value="UniProtKB-SubCell"/>
</dbReference>
<dbReference type="EMBL" id="ML976617">
    <property type="protein sequence ID" value="KAF1843031.1"/>
    <property type="molecule type" value="Genomic_DNA"/>
</dbReference>
<dbReference type="InterPro" id="IPR001138">
    <property type="entry name" value="Zn2Cys6_DnaBD"/>
</dbReference>
<dbReference type="GeneID" id="63854319"/>
<reference evidence="7" key="1">
    <citation type="submission" date="2020-01" db="EMBL/GenBank/DDBJ databases">
        <authorList>
            <consortium name="DOE Joint Genome Institute"/>
            <person name="Haridas S."/>
            <person name="Albert R."/>
            <person name="Binder M."/>
            <person name="Bloem J."/>
            <person name="Labutti K."/>
            <person name="Salamov A."/>
            <person name="Andreopoulos B."/>
            <person name="Baker S.E."/>
            <person name="Barry K."/>
            <person name="Bills G."/>
            <person name="Bluhm B.H."/>
            <person name="Cannon C."/>
            <person name="Castanera R."/>
            <person name="Culley D.E."/>
            <person name="Daum C."/>
            <person name="Ezra D."/>
            <person name="Gonzalez J.B."/>
            <person name="Henrissat B."/>
            <person name="Kuo A."/>
            <person name="Liang C."/>
            <person name="Lipzen A."/>
            <person name="Lutzoni F."/>
            <person name="Magnuson J."/>
            <person name="Mondo S."/>
            <person name="Nolan M."/>
            <person name="Ohm R."/>
            <person name="Pangilinan J."/>
            <person name="Park H.-J."/>
            <person name="Ramirez L."/>
            <person name="Alfaro M."/>
            <person name="Sun H."/>
            <person name="Tritt A."/>
            <person name="Yoshinaga Y."/>
            <person name="Zwiers L.-H."/>
            <person name="Turgeon B.G."/>
            <person name="Goodwin S.B."/>
            <person name="Spatafora J.W."/>
            <person name="Crous P.W."/>
            <person name="Grigoriev I.V."/>
        </authorList>
    </citation>
    <scope>NUCLEOTIDE SEQUENCE</scope>
    <source>
        <strain evidence="7">CBS 394.84</strain>
    </source>
</reference>
<evidence type="ECO:0000256" key="2">
    <source>
        <dbReference type="ARBA" id="ARBA00023015"/>
    </source>
</evidence>
<sequence>MLQDSASFLTETSRVRCLRKIGLRMAAFKLAIYVIHERQVKCDRKEPCSNCVTAKANCLRNRHKRAPRPKPRTDDKIQSLVQRLSSLEDSVRSSQRTASALPDHNGTASPDGVPSERPRKRRRTGSPITEATSVITPTPDVDSTQQTANEARHLISKELSTNGLLSVHQRSVLETAISFVDQLSHAPVPTITDRSTFDRSMHVYKEITQGEILHVILGTETRTFDDSTIHFHALDHIPPKSVEKSALALMEGSAGEETMLLYKIIIHFKAAVVLYGNQLQGPKSPAVQKHIRQMEYDHLTAALTALDSISFLTTPSLLLVQVLITGAIMMQILGNPASCWEMIAYASRAIVALGYHNINDTEVKSELDEEIHAALAWCAQFDSCMSLLLLRPKSLPPLHVKISSLVKPDPANPMAVFEFMAMEMVPVHDKILELTLESSKKSATSLKEEVAWLRKEMTNLYSLMEQNRPSYLIDTHVDILLHWKCLEFKYFSTLTSVHRLSPSVTTHPSEREECLQSARKALECVKFIEEVGKSLGHFIEGYDPYLAWTLLSYPLCPFFVVFCNVVGTSNAQDFQLLQDVTDGISTLVTENKYVHRLHRLCATLLGLCKPLVQTTGLNGDLHAGFEAGITTYAPPSSFGTAQDVLDESKVDDSNGDLLPCSWNDDMMWQLFQSQPSLDWFNADILDPAWDVSPPK</sequence>
<accession>A0A9P4GCJ0</accession>
<dbReference type="GO" id="GO:0000981">
    <property type="term" value="F:DNA-binding transcription factor activity, RNA polymerase II-specific"/>
    <property type="evidence" value="ECO:0007669"/>
    <property type="project" value="InterPro"/>
</dbReference>
<comment type="subcellular location">
    <subcellularLocation>
        <location evidence="1">Nucleus</location>
    </subcellularLocation>
</comment>
<proteinExistence type="predicted"/>
<evidence type="ECO:0000313" key="7">
    <source>
        <dbReference type="EMBL" id="KAF1843031.1"/>
    </source>
</evidence>
<gene>
    <name evidence="7" type="ORF">K460DRAFT_407404</name>
</gene>
<dbReference type="CDD" id="cd12148">
    <property type="entry name" value="fungal_TF_MHR"/>
    <property type="match status" value="1"/>
</dbReference>
<comment type="caution">
    <text evidence="7">The sequence shown here is derived from an EMBL/GenBank/DDBJ whole genome shotgun (WGS) entry which is preliminary data.</text>
</comment>
<keyword evidence="2" id="KW-0805">Transcription regulation</keyword>
<organism evidence="7 8">
    <name type="scientific">Cucurbitaria berberidis CBS 394.84</name>
    <dbReference type="NCBI Taxonomy" id="1168544"/>
    <lineage>
        <taxon>Eukaryota</taxon>
        <taxon>Fungi</taxon>
        <taxon>Dikarya</taxon>
        <taxon>Ascomycota</taxon>
        <taxon>Pezizomycotina</taxon>
        <taxon>Dothideomycetes</taxon>
        <taxon>Pleosporomycetidae</taxon>
        <taxon>Pleosporales</taxon>
        <taxon>Pleosporineae</taxon>
        <taxon>Cucurbitariaceae</taxon>
        <taxon>Cucurbitaria</taxon>
    </lineage>
</organism>
<evidence type="ECO:0000256" key="4">
    <source>
        <dbReference type="ARBA" id="ARBA00023163"/>
    </source>
</evidence>
<evidence type="ECO:0000256" key="3">
    <source>
        <dbReference type="ARBA" id="ARBA00023125"/>
    </source>
</evidence>
<evidence type="ECO:0000256" key="5">
    <source>
        <dbReference type="ARBA" id="ARBA00023242"/>
    </source>
</evidence>
<dbReference type="PANTHER" id="PTHR46910">
    <property type="entry name" value="TRANSCRIPTION FACTOR PDR1"/>
    <property type="match status" value="1"/>
</dbReference>
<dbReference type="CDD" id="cd00067">
    <property type="entry name" value="GAL4"/>
    <property type="match status" value="1"/>
</dbReference>
<dbReference type="OrthoDB" id="39175at2759"/>
<dbReference type="Proteomes" id="UP000800039">
    <property type="component" value="Unassembled WGS sequence"/>
</dbReference>
<feature type="region of interest" description="Disordered" evidence="6">
    <location>
        <begin position="84"/>
        <end position="143"/>
    </location>
</feature>
<name>A0A9P4GCJ0_9PLEO</name>
<dbReference type="RefSeq" id="XP_040785594.1">
    <property type="nucleotide sequence ID" value="XM_040937069.1"/>
</dbReference>
<keyword evidence="8" id="KW-1185">Reference proteome</keyword>
<feature type="compositionally biased region" description="Polar residues" evidence="6">
    <location>
        <begin position="126"/>
        <end position="143"/>
    </location>
</feature>
<dbReference type="GO" id="GO:0008270">
    <property type="term" value="F:zinc ion binding"/>
    <property type="evidence" value="ECO:0007669"/>
    <property type="project" value="InterPro"/>
</dbReference>
<dbReference type="PANTHER" id="PTHR46910:SF37">
    <property type="entry name" value="ZN(II)2CYS6 TRANSCRIPTION FACTOR (EUROFUNG)"/>
    <property type="match status" value="1"/>
</dbReference>
<dbReference type="AlphaFoldDB" id="A0A9P4GCJ0"/>
<dbReference type="GO" id="GO:0003677">
    <property type="term" value="F:DNA binding"/>
    <property type="evidence" value="ECO:0007669"/>
    <property type="project" value="UniProtKB-KW"/>
</dbReference>
<keyword evidence="4" id="KW-0804">Transcription</keyword>